<protein>
    <submittedName>
        <fullName evidence="1">Uncharacterized protein</fullName>
    </submittedName>
</protein>
<feature type="non-terminal residue" evidence="1">
    <location>
        <position position="34"/>
    </location>
</feature>
<sequence length="34" mass="4191">MMLVMFVDLFFKQKWVISRPIDHRRLSLIDVRAE</sequence>
<evidence type="ECO:0000313" key="1">
    <source>
        <dbReference type="EMBL" id="SVB44204.1"/>
    </source>
</evidence>
<dbReference type="EMBL" id="UINC01042067">
    <property type="protein sequence ID" value="SVB44204.1"/>
    <property type="molecule type" value="Genomic_DNA"/>
</dbReference>
<accession>A0A382E243</accession>
<gene>
    <name evidence="1" type="ORF">METZ01_LOCUS197058</name>
</gene>
<dbReference type="AlphaFoldDB" id="A0A382E243"/>
<reference evidence="1" key="1">
    <citation type="submission" date="2018-05" db="EMBL/GenBank/DDBJ databases">
        <authorList>
            <person name="Lanie J.A."/>
            <person name="Ng W.-L."/>
            <person name="Kazmierczak K.M."/>
            <person name="Andrzejewski T.M."/>
            <person name="Davidsen T.M."/>
            <person name="Wayne K.J."/>
            <person name="Tettelin H."/>
            <person name="Glass J.I."/>
            <person name="Rusch D."/>
            <person name="Podicherti R."/>
            <person name="Tsui H.-C.T."/>
            <person name="Winkler M.E."/>
        </authorList>
    </citation>
    <scope>NUCLEOTIDE SEQUENCE</scope>
</reference>
<name>A0A382E243_9ZZZZ</name>
<proteinExistence type="predicted"/>
<organism evidence="1">
    <name type="scientific">marine metagenome</name>
    <dbReference type="NCBI Taxonomy" id="408172"/>
    <lineage>
        <taxon>unclassified sequences</taxon>
        <taxon>metagenomes</taxon>
        <taxon>ecological metagenomes</taxon>
    </lineage>
</organism>